<evidence type="ECO:0000256" key="1">
    <source>
        <dbReference type="ARBA" id="ARBA00004651"/>
    </source>
</evidence>
<dbReference type="AlphaFoldDB" id="A0A495DFK1"/>
<evidence type="ECO:0000313" key="10">
    <source>
        <dbReference type="Proteomes" id="UP000273675"/>
    </source>
</evidence>
<dbReference type="NCBIfam" id="TIGR03426">
    <property type="entry name" value="shape_MreD"/>
    <property type="match status" value="1"/>
</dbReference>
<evidence type="ECO:0000256" key="5">
    <source>
        <dbReference type="ARBA" id="ARBA00022960"/>
    </source>
</evidence>
<dbReference type="Pfam" id="PF04093">
    <property type="entry name" value="MreD"/>
    <property type="match status" value="1"/>
</dbReference>
<proteinExistence type="inferred from homology"/>
<keyword evidence="7 8" id="KW-0472">Membrane</keyword>
<evidence type="ECO:0000256" key="3">
    <source>
        <dbReference type="ARBA" id="ARBA00022475"/>
    </source>
</evidence>
<dbReference type="OrthoDB" id="7629477at2"/>
<comment type="subcellular location">
    <subcellularLocation>
        <location evidence="1">Cell membrane</location>
        <topology evidence="1">Multi-pass membrane protein</topology>
    </subcellularLocation>
</comment>
<evidence type="ECO:0000256" key="4">
    <source>
        <dbReference type="ARBA" id="ARBA00022692"/>
    </source>
</evidence>
<keyword evidence="3" id="KW-1003">Cell membrane</keyword>
<reference evidence="9 10" key="1">
    <citation type="submission" date="2018-10" db="EMBL/GenBank/DDBJ databases">
        <title>Genomic Encyclopedia of Type Strains, Phase IV (KMG-IV): sequencing the most valuable type-strain genomes for metagenomic binning, comparative biology and taxonomic classification.</title>
        <authorList>
            <person name="Goeker M."/>
        </authorList>
    </citation>
    <scope>NUCLEOTIDE SEQUENCE [LARGE SCALE GENOMIC DNA]</scope>
    <source>
        <strain evidence="9 10">DSM 4734</strain>
    </source>
</reference>
<keyword evidence="4 8" id="KW-0812">Transmembrane</keyword>
<evidence type="ECO:0000313" key="9">
    <source>
        <dbReference type="EMBL" id="RKR00224.1"/>
    </source>
</evidence>
<dbReference type="InterPro" id="IPR007227">
    <property type="entry name" value="Cell_shape_determining_MreD"/>
</dbReference>
<accession>A0A495DFK1</accession>
<evidence type="ECO:0000256" key="7">
    <source>
        <dbReference type="ARBA" id="ARBA00023136"/>
    </source>
</evidence>
<dbReference type="GO" id="GO:0008360">
    <property type="term" value="P:regulation of cell shape"/>
    <property type="evidence" value="ECO:0007669"/>
    <property type="project" value="UniProtKB-KW"/>
</dbReference>
<keyword evidence="5" id="KW-0133">Cell shape</keyword>
<gene>
    <name evidence="9" type="ORF">C7435_1425</name>
</gene>
<dbReference type="GO" id="GO:0005886">
    <property type="term" value="C:plasma membrane"/>
    <property type="evidence" value="ECO:0007669"/>
    <property type="project" value="UniProtKB-SubCell"/>
</dbReference>
<feature type="transmembrane region" description="Helical" evidence="8">
    <location>
        <begin position="80"/>
        <end position="97"/>
    </location>
</feature>
<evidence type="ECO:0000256" key="2">
    <source>
        <dbReference type="ARBA" id="ARBA00007776"/>
    </source>
</evidence>
<dbReference type="Proteomes" id="UP000273675">
    <property type="component" value="Unassembled WGS sequence"/>
</dbReference>
<sequence>MRKPTERTSPWLAATGCILSVLVALIVQASPTRLVDGLTIMPTWTLMAIFLWSGVRPQFMPPIAVFAIGLTQDLLTGAPMGVWALSYLVAISVFRFRGEDGMPRDLPPVLLRFGATLLLAHGIAFAAGSFALEQMADLQPLIIEIIASILMFPLPAYLVLRRRRSRGSGFIGG</sequence>
<dbReference type="EMBL" id="RBIM01000003">
    <property type="protein sequence ID" value="RKR00224.1"/>
    <property type="molecule type" value="Genomic_DNA"/>
</dbReference>
<dbReference type="RefSeq" id="WP_075190415.1">
    <property type="nucleotide sequence ID" value="NZ_RBIM01000003.1"/>
</dbReference>
<name>A0A495DFK1_9PROT</name>
<feature type="transmembrane region" description="Helical" evidence="8">
    <location>
        <begin position="109"/>
        <end position="132"/>
    </location>
</feature>
<evidence type="ECO:0000256" key="8">
    <source>
        <dbReference type="SAM" id="Phobius"/>
    </source>
</evidence>
<evidence type="ECO:0000256" key="6">
    <source>
        <dbReference type="ARBA" id="ARBA00022989"/>
    </source>
</evidence>
<comment type="caution">
    <text evidence="9">The sequence shown here is derived from an EMBL/GenBank/DDBJ whole genome shotgun (WGS) entry which is preliminary data.</text>
</comment>
<feature type="transmembrane region" description="Helical" evidence="8">
    <location>
        <begin position="138"/>
        <end position="160"/>
    </location>
</feature>
<keyword evidence="6 8" id="KW-1133">Transmembrane helix</keyword>
<comment type="similarity">
    <text evidence="2">Belongs to the MreD family.</text>
</comment>
<organism evidence="9 10">
    <name type="scientific">Maricaulis maris</name>
    <dbReference type="NCBI Taxonomy" id="74318"/>
    <lineage>
        <taxon>Bacteria</taxon>
        <taxon>Pseudomonadati</taxon>
        <taxon>Pseudomonadota</taxon>
        <taxon>Alphaproteobacteria</taxon>
        <taxon>Maricaulales</taxon>
        <taxon>Maricaulaceae</taxon>
        <taxon>Maricaulis</taxon>
    </lineage>
</organism>
<protein>
    <submittedName>
        <fullName evidence="9">Rod shape-determining protein MreD</fullName>
    </submittedName>
</protein>